<dbReference type="RefSeq" id="WP_004326776.1">
    <property type="nucleotide sequence ID" value="NZ_JH724215.1"/>
</dbReference>
<gene>
    <name evidence="1" type="ORF">HMPREF1056_02112</name>
</gene>
<evidence type="ECO:0000313" key="2">
    <source>
        <dbReference type="Proteomes" id="UP000003879"/>
    </source>
</evidence>
<protein>
    <submittedName>
        <fullName evidence="1">Uncharacterized protein</fullName>
    </submittedName>
</protein>
<reference evidence="1 2" key="1">
    <citation type="submission" date="2012-02" db="EMBL/GenBank/DDBJ databases">
        <title>The Genome Sequence of Bacteroides fragilis CL07T12C05.</title>
        <authorList>
            <consortium name="The Broad Institute Genome Sequencing Platform"/>
            <person name="Earl A."/>
            <person name="Ward D."/>
            <person name="Feldgarden M."/>
            <person name="Gevers D."/>
            <person name="Zitomersky N.L."/>
            <person name="Coyne M.J."/>
            <person name="Comstock L.E."/>
            <person name="Young S.K."/>
            <person name="Zeng Q."/>
            <person name="Gargeya S."/>
            <person name="Fitzgerald M."/>
            <person name="Haas B."/>
            <person name="Abouelleil A."/>
            <person name="Alvarado L."/>
            <person name="Arachchi H.M."/>
            <person name="Berlin A."/>
            <person name="Chapman S.B."/>
            <person name="Gearin G."/>
            <person name="Goldberg J."/>
            <person name="Griggs A."/>
            <person name="Gujja S."/>
            <person name="Hansen M."/>
            <person name="Heiman D."/>
            <person name="Howarth C."/>
            <person name="Larimer J."/>
            <person name="Lui A."/>
            <person name="MacDonald P.J.P."/>
            <person name="McCowen C."/>
            <person name="Montmayeur A."/>
            <person name="Murphy C."/>
            <person name="Neiman D."/>
            <person name="Pearson M."/>
            <person name="Priest M."/>
            <person name="Roberts A."/>
            <person name="Saif S."/>
            <person name="Shea T."/>
            <person name="Sisk P."/>
            <person name="Stolte C."/>
            <person name="Sykes S."/>
            <person name="Wortman J."/>
            <person name="Nusbaum C."/>
            <person name="Birren B."/>
        </authorList>
    </citation>
    <scope>NUCLEOTIDE SEQUENCE [LARGE SCALE GENOMIC DNA]</scope>
    <source>
        <strain evidence="1 2">CL07T12C05</strain>
    </source>
</reference>
<dbReference type="Proteomes" id="UP000003879">
    <property type="component" value="Unassembled WGS sequence"/>
</dbReference>
<name>A0A0E2APF4_BACFG</name>
<dbReference type="AlphaFoldDB" id="A0A0E2APF4"/>
<accession>A0A0E2APF4</accession>
<evidence type="ECO:0000313" key="1">
    <source>
        <dbReference type="EMBL" id="EIY96224.1"/>
    </source>
</evidence>
<dbReference type="PATRIC" id="fig|997883.3.peg.2208"/>
<sequence>MDNRSNEVLFDEGIRKAKELVSGYIFDVLTKCCEELIQDALDNKSGFRNLTGNTITSYACGLFMDGRFSYFVCSGDSMKQPVRVKLTKGETFVGVSYDNQNRRFTGTIETDKGYGEAFSFDFLKRYKSESRKGFEIVMCTGTEYSTYLENVLNADVLTGTFQRAQNTLFKNFKPMK</sequence>
<dbReference type="HOGENOM" id="CLU_1522238_0_0_10"/>
<organism evidence="1 2">
    <name type="scientific">Bacteroides fragilis CL07T12C05</name>
    <dbReference type="NCBI Taxonomy" id="997883"/>
    <lineage>
        <taxon>Bacteria</taxon>
        <taxon>Pseudomonadati</taxon>
        <taxon>Bacteroidota</taxon>
        <taxon>Bacteroidia</taxon>
        <taxon>Bacteroidales</taxon>
        <taxon>Bacteroidaceae</taxon>
        <taxon>Bacteroides</taxon>
    </lineage>
</organism>
<dbReference type="EMBL" id="AGXN01000012">
    <property type="protein sequence ID" value="EIY96224.1"/>
    <property type="molecule type" value="Genomic_DNA"/>
</dbReference>
<proteinExistence type="predicted"/>
<comment type="caution">
    <text evidence="1">The sequence shown here is derived from an EMBL/GenBank/DDBJ whole genome shotgun (WGS) entry which is preliminary data.</text>
</comment>